<keyword evidence="4" id="KW-1185">Reference proteome</keyword>
<proteinExistence type="predicted"/>
<organism evidence="3 4">
    <name type="scientific">Dactylosporangium salmoneum</name>
    <dbReference type="NCBI Taxonomy" id="53361"/>
    <lineage>
        <taxon>Bacteria</taxon>
        <taxon>Bacillati</taxon>
        <taxon>Actinomycetota</taxon>
        <taxon>Actinomycetes</taxon>
        <taxon>Micromonosporales</taxon>
        <taxon>Micromonosporaceae</taxon>
        <taxon>Dactylosporangium</taxon>
    </lineage>
</organism>
<dbReference type="Proteomes" id="UP001501444">
    <property type="component" value="Unassembled WGS sequence"/>
</dbReference>
<keyword evidence="2" id="KW-1133">Transmembrane helix</keyword>
<gene>
    <name evidence="3" type="ORF">GCM10010170_062310</name>
</gene>
<name>A0ABN3GYD9_9ACTN</name>
<accession>A0ABN3GYD9</accession>
<feature type="region of interest" description="Disordered" evidence="1">
    <location>
        <begin position="1"/>
        <end position="40"/>
    </location>
</feature>
<keyword evidence="2" id="KW-0812">Transmembrane</keyword>
<feature type="transmembrane region" description="Helical" evidence="2">
    <location>
        <begin position="71"/>
        <end position="90"/>
    </location>
</feature>
<evidence type="ECO:0000256" key="1">
    <source>
        <dbReference type="SAM" id="MobiDB-lite"/>
    </source>
</evidence>
<sequence>MRHERHRAAARPAGPAARHPAHDRPDAAAHAALPGGPVHRRGLPRTQLLLITASFCTIVLLGQGYRAFVNFGLLLFAVMGVLFSTLGTAATKTVDLQAGFDARLLTMPISAWRY</sequence>
<reference evidence="3 4" key="1">
    <citation type="journal article" date="2019" name="Int. J. Syst. Evol. Microbiol.">
        <title>The Global Catalogue of Microorganisms (GCM) 10K type strain sequencing project: providing services to taxonomists for standard genome sequencing and annotation.</title>
        <authorList>
            <consortium name="The Broad Institute Genomics Platform"/>
            <consortium name="The Broad Institute Genome Sequencing Center for Infectious Disease"/>
            <person name="Wu L."/>
            <person name="Ma J."/>
        </authorList>
    </citation>
    <scope>NUCLEOTIDE SEQUENCE [LARGE SCALE GENOMIC DNA]</scope>
    <source>
        <strain evidence="3 4">JCM 3272</strain>
    </source>
</reference>
<evidence type="ECO:0000256" key="2">
    <source>
        <dbReference type="SAM" id="Phobius"/>
    </source>
</evidence>
<protein>
    <submittedName>
        <fullName evidence="3">Uncharacterized protein</fullName>
    </submittedName>
</protein>
<keyword evidence="2" id="KW-0472">Membrane</keyword>
<feature type="compositionally biased region" description="Low complexity" evidence="1">
    <location>
        <begin position="28"/>
        <end position="37"/>
    </location>
</feature>
<dbReference type="RefSeq" id="WP_344616121.1">
    <property type="nucleotide sequence ID" value="NZ_BAAARV010000060.1"/>
</dbReference>
<evidence type="ECO:0000313" key="4">
    <source>
        <dbReference type="Proteomes" id="UP001501444"/>
    </source>
</evidence>
<comment type="caution">
    <text evidence="3">The sequence shown here is derived from an EMBL/GenBank/DDBJ whole genome shotgun (WGS) entry which is preliminary data.</text>
</comment>
<dbReference type="EMBL" id="BAAARV010000060">
    <property type="protein sequence ID" value="GAA2364452.1"/>
    <property type="molecule type" value="Genomic_DNA"/>
</dbReference>
<evidence type="ECO:0000313" key="3">
    <source>
        <dbReference type="EMBL" id="GAA2364452.1"/>
    </source>
</evidence>